<dbReference type="GO" id="GO:0004553">
    <property type="term" value="F:hydrolase activity, hydrolyzing O-glycosyl compounds"/>
    <property type="evidence" value="ECO:0007669"/>
    <property type="project" value="InterPro"/>
</dbReference>
<protein>
    <submittedName>
        <fullName evidence="1">Putative Beta-galactosidase</fullName>
    </submittedName>
</protein>
<reference evidence="1" key="2">
    <citation type="submission" date="2019-07" db="EMBL/GenBank/DDBJ databases">
        <authorList>
            <person name="Yang Y."/>
            <person name="Bocs S."/>
            <person name="Baudouin L."/>
        </authorList>
    </citation>
    <scope>NUCLEOTIDE SEQUENCE</scope>
    <source>
        <tissue evidence="1">Spear leaf of Hainan Tall coconut</tissue>
    </source>
</reference>
<proteinExistence type="predicted"/>
<dbReference type="GO" id="GO:0005975">
    <property type="term" value="P:carbohydrate metabolic process"/>
    <property type="evidence" value="ECO:0007669"/>
    <property type="project" value="InterPro"/>
</dbReference>
<dbReference type="Proteomes" id="UP000797356">
    <property type="component" value="Chromosome 9"/>
</dbReference>
<dbReference type="PANTHER" id="PTHR23421">
    <property type="entry name" value="BETA-GALACTOSIDASE RELATED"/>
    <property type="match status" value="1"/>
</dbReference>
<name>A0A8K0IJC3_COCNU</name>
<keyword evidence="2" id="KW-1185">Reference proteome</keyword>
<dbReference type="InterPro" id="IPR001944">
    <property type="entry name" value="Glycoside_Hdrlase_35"/>
</dbReference>
<evidence type="ECO:0000313" key="2">
    <source>
        <dbReference type="Proteomes" id="UP000797356"/>
    </source>
</evidence>
<dbReference type="OrthoDB" id="968238at2759"/>
<dbReference type="EMBL" id="CM017880">
    <property type="protein sequence ID" value="KAG1360680.1"/>
    <property type="molecule type" value="Genomic_DNA"/>
</dbReference>
<sequence>MTLRVNTTGHILHAVVNGRLVGRQCAANGKFRLDFQCRVVVKPGKNHVSWLSATVGLKIGLDGETRKIYLNNPKDKWHSRTIPMKRPFTWYKDGELNTLILFEEDGGNPSQVSFQTVTIGTICATADQGKTLSLSCQGGQAISKIDFASFGNCKGNGRAFEKDGCDSTEAYHAISKVTYHFA</sequence>
<reference evidence="1" key="1">
    <citation type="journal article" date="2017" name="Gigascience">
        <title>The genome draft of coconut (Cocos nucifera).</title>
        <authorList>
            <person name="Xiao Y."/>
            <person name="Xu P."/>
            <person name="Fan H."/>
            <person name="Baudouin L."/>
            <person name="Xia W."/>
            <person name="Bocs S."/>
            <person name="Xu J."/>
            <person name="Li Q."/>
            <person name="Guo A."/>
            <person name="Zhou L."/>
            <person name="Li J."/>
            <person name="Wu Y."/>
            <person name="Ma Z."/>
            <person name="Armero A."/>
            <person name="Issali A.E."/>
            <person name="Liu N."/>
            <person name="Peng M."/>
            <person name="Yang Y."/>
        </authorList>
    </citation>
    <scope>NUCLEOTIDE SEQUENCE</scope>
    <source>
        <tissue evidence="1">Spear leaf of Hainan Tall coconut</tissue>
    </source>
</reference>
<dbReference type="AlphaFoldDB" id="A0A8K0IJC3"/>
<comment type="caution">
    <text evidence="1">The sequence shown here is derived from an EMBL/GenBank/DDBJ whole genome shotgun (WGS) entry which is preliminary data.</text>
</comment>
<gene>
    <name evidence="1" type="ORF">COCNU_09G001430</name>
</gene>
<accession>A0A8K0IJC3</accession>
<evidence type="ECO:0000313" key="1">
    <source>
        <dbReference type="EMBL" id="KAG1360680.1"/>
    </source>
</evidence>
<organism evidence="1 2">
    <name type="scientific">Cocos nucifera</name>
    <name type="common">Coconut palm</name>
    <dbReference type="NCBI Taxonomy" id="13894"/>
    <lineage>
        <taxon>Eukaryota</taxon>
        <taxon>Viridiplantae</taxon>
        <taxon>Streptophyta</taxon>
        <taxon>Embryophyta</taxon>
        <taxon>Tracheophyta</taxon>
        <taxon>Spermatophyta</taxon>
        <taxon>Magnoliopsida</taxon>
        <taxon>Liliopsida</taxon>
        <taxon>Arecaceae</taxon>
        <taxon>Arecoideae</taxon>
        <taxon>Cocoseae</taxon>
        <taxon>Attaleinae</taxon>
        <taxon>Cocos</taxon>
    </lineage>
</organism>